<feature type="transmembrane region" description="Helical" evidence="2">
    <location>
        <begin position="251"/>
        <end position="273"/>
    </location>
</feature>
<evidence type="ECO:0000256" key="1">
    <source>
        <dbReference type="SAM" id="Coils"/>
    </source>
</evidence>
<dbReference type="Proteomes" id="UP000215145">
    <property type="component" value="Unassembled WGS sequence"/>
</dbReference>
<feature type="domain" description="GGDEF" evidence="3">
    <location>
        <begin position="337"/>
        <end position="479"/>
    </location>
</feature>
<dbReference type="FunFam" id="3.30.70.270:FF:000001">
    <property type="entry name" value="Diguanylate cyclase domain protein"/>
    <property type="match status" value="1"/>
</dbReference>
<organism evidence="4 5">
    <name type="scientific">Paenibacillus herberti</name>
    <dbReference type="NCBI Taxonomy" id="1619309"/>
    <lineage>
        <taxon>Bacteria</taxon>
        <taxon>Bacillati</taxon>
        <taxon>Bacillota</taxon>
        <taxon>Bacilli</taxon>
        <taxon>Bacillales</taxon>
        <taxon>Paenibacillaceae</taxon>
        <taxon>Paenibacillus</taxon>
    </lineage>
</organism>
<comment type="caution">
    <text evidence="4">The sequence shown here is derived from an EMBL/GenBank/DDBJ whole genome shotgun (WGS) entry which is preliminary data.</text>
</comment>
<reference evidence="4 5" key="1">
    <citation type="submission" date="2017-07" db="EMBL/GenBank/DDBJ databases">
        <title>Paenibacillus herberti R33 genome sequencing and assembly.</title>
        <authorList>
            <person name="Su W."/>
        </authorList>
    </citation>
    <scope>NUCLEOTIDE SEQUENCE [LARGE SCALE GENOMIC DNA]</scope>
    <source>
        <strain evidence="4 5">R33</strain>
    </source>
</reference>
<dbReference type="InterPro" id="IPR033424">
    <property type="entry name" value="MASE4"/>
</dbReference>
<protein>
    <recommendedName>
        <fullName evidence="3">GGDEF domain-containing protein</fullName>
    </recommendedName>
</protein>
<keyword evidence="2" id="KW-1133">Transmembrane helix</keyword>
<feature type="transmembrane region" description="Helical" evidence="2">
    <location>
        <begin position="224"/>
        <end position="245"/>
    </location>
</feature>
<dbReference type="RefSeq" id="WP_089523167.1">
    <property type="nucleotide sequence ID" value="NZ_NMUQ01000001.1"/>
</dbReference>
<feature type="transmembrane region" description="Helical" evidence="2">
    <location>
        <begin position="152"/>
        <end position="178"/>
    </location>
</feature>
<dbReference type="CDD" id="cd01949">
    <property type="entry name" value="GGDEF"/>
    <property type="match status" value="1"/>
</dbReference>
<accession>A0A229P1J5</accession>
<gene>
    <name evidence="4" type="ORF">CGZ75_05105</name>
</gene>
<feature type="coiled-coil region" evidence="1">
    <location>
        <begin position="275"/>
        <end position="302"/>
    </location>
</feature>
<evidence type="ECO:0000313" key="5">
    <source>
        <dbReference type="Proteomes" id="UP000215145"/>
    </source>
</evidence>
<feature type="transmembrane region" description="Helical" evidence="2">
    <location>
        <begin position="198"/>
        <end position="217"/>
    </location>
</feature>
<dbReference type="InterPro" id="IPR029787">
    <property type="entry name" value="Nucleotide_cyclase"/>
</dbReference>
<dbReference type="Pfam" id="PF00990">
    <property type="entry name" value="GGDEF"/>
    <property type="match status" value="1"/>
</dbReference>
<dbReference type="PANTHER" id="PTHR45138:SF9">
    <property type="entry name" value="DIGUANYLATE CYCLASE DGCM-RELATED"/>
    <property type="match status" value="1"/>
</dbReference>
<dbReference type="GO" id="GO:0052621">
    <property type="term" value="F:diguanylate cyclase activity"/>
    <property type="evidence" value="ECO:0007669"/>
    <property type="project" value="TreeGrafter"/>
</dbReference>
<feature type="transmembrane region" description="Helical" evidence="2">
    <location>
        <begin position="45"/>
        <end position="69"/>
    </location>
</feature>
<dbReference type="SMART" id="SM00267">
    <property type="entry name" value="GGDEF"/>
    <property type="match status" value="1"/>
</dbReference>
<dbReference type="EMBL" id="NMUQ01000001">
    <property type="protein sequence ID" value="OXM16082.1"/>
    <property type="molecule type" value="Genomic_DNA"/>
</dbReference>
<keyword evidence="1" id="KW-0175">Coiled coil</keyword>
<keyword evidence="2" id="KW-0472">Membrane</keyword>
<dbReference type="PROSITE" id="PS50887">
    <property type="entry name" value="GGDEF"/>
    <property type="match status" value="1"/>
</dbReference>
<name>A0A229P1J5_9BACL</name>
<dbReference type="NCBIfam" id="TIGR00254">
    <property type="entry name" value="GGDEF"/>
    <property type="match status" value="1"/>
</dbReference>
<dbReference type="OrthoDB" id="9759607at2"/>
<dbReference type="InterPro" id="IPR050469">
    <property type="entry name" value="Diguanylate_Cyclase"/>
</dbReference>
<dbReference type="InterPro" id="IPR043128">
    <property type="entry name" value="Rev_trsase/Diguanyl_cyclase"/>
</dbReference>
<evidence type="ECO:0000259" key="3">
    <source>
        <dbReference type="PROSITE" id="PS50887"/>
    </source>
</evidence>
<dbReference type="SUPFAM" id="SSF55073">
    <property type="entry name" value="Nucleotide cyclase"/>
    <property type="match status" value="1"/>
</dbReference>
<dbReference type="Pfam" id="PF17158">
    <property type="entry name" value="MASE4"/>
    <property type="match status" value="1"/>
</dbReference>
<dbReference type="PANTHER" id="PTHR45138">
    <property type="entry name" value="REGULATORY COMPONENTS OF SENSORY TRANSDUCTION SYSTEM"/>
    <property type="match status" value="1"/>
</dbReference>
<evidence type="ECO:0000313" key="4">
    <source>
        <dbReference type="EMBL" id="OXM16082.1"/>
    </source>
</evidence>
<sequence length="482" mass="53086">MIDKMTDQLLQIPSTRKQAGAALLAAILIIAVSLSVLPFGDQRLITIQAFLPAFIAWFLFADLLTAHMLFSQYRAAGNLSILFLAATYLFTGLIIIPHILTFPGVFSVEGLLGAGSQTAVWLWVTWHVGFPIGILSYLLAGQFEKNKPVNSSSTWAAAAMCVAVLLLVLITTAITLFFQDSLPVLVDQGRFTKLMTHIVGPLVWLLNISAALLLWAVKQGRTVLNLWLTVAVLAVSLDVTLTIFAGSRYSLGWYMARVNSLVSAFIIICAIVYEVNRLYIRLAKHQKELLQSREELYTLNDELYRLSQLDGLTGIANRRRFDELLAKQLQESEASAQPFSLLLLDIDCFKAYNDHYGHQMGDRVLKQTARLIEDSLPSSTATAARYGGEEFAVLLPDMDHSQTLHAAEVIRAAVEKAAIVHEFSPAAPYITLSIGTSTQNPQSKSANRMAEAEILVKQADQALYSSKENGRNCVTAYSSAMI</sequence>
<dbReference type="InterPro" id="IPR000160">
    <property type="entry name" value="GGDEF_dom"/>
</dbReference>
<evidence type="ECO:0000256" key="2">
    <source>
        <dbReference type="SAM" id="Phobius"/>
    </source>
</evidence>
<feature type="transmembrane region" description="Helical" evidence="2">
    <location>
        <begin position="21"/>
        <end position="39"/>
    </location>
</feature>
<keyword evidence="2" id="KW-0812">Transmembrane</keyword>
<feature type="transmembrane region" description="Helical" evidence="2">
    <location>
        <begin position="120"/>
        <end position="140"/>
    </location>
</feature>
<keyword evidence="5" id="KW-1185">Reference proteome</keyword>
<dbReference type="Gene3D" id="3.30.70.270">
    <property type="match status" value="1"/>
</dbReference>
<dbReference type="AlphaFoldDB" id="A0A229P1J5"/>
<proteinExistence type="predicted"/>
<feature type="transmembrane region" description="Helical" evidence="2">
    <location>
        <begin position="81"/>
        <end position="100"/>
    </location>
</feature>